<gene>
    <name evidence="10" type="primary">fluC</name>
    <name evidence="10" type="synonym">crcB</name>
    <name evidence="11" type="ORF">BI350_05430</name>
</gene>
<reference evidence="11 12" key="1">
    <citation type="submission" date="2016-09" db="EMBL/GenBank/DDBJ databases">
        <title>Complete genome sequence of the Lysinibacillus sphaericus LMG 22257, a specie of Bacillus with ureolytic activity that can effectively biodeposit calcium carbonate.</title>
        <authorList>
            <person name="Yan W."/>
        </authorList>
    </citation>
    <scope>NUCLEOTIDE SEQUENCE [LARGE SCALE GENOMIC DNA]</scope>
    <source>
        <strain evidence="11 12">LMG 22257</strain>
    </source>
</reference>
<feature type="binding site" evidence="10">
    <location>
        <position position="69"/>
    </location>
    <ligand>
        <name>Na(+)</name>
        <dbReference type="ChEBI" id="CHEBI:29101"/>
        <note>structural</note>
    </ligand>
</feature>
<keyword evidence="2 10" id="KW-1003">Cell membrane</keyword>
<evidence type="ECO:0000256" key="9">
    <source>
        <dbReference type="ARBA" id="ARBA00049940"/>
    </source>
</evidence>
<keyword evidence="10" id="KW-0915">Sodium</keyword>
<dbReference type="HAMAP" id="MF_00454">
    <property type="entry name" value="FluC"/>
    <property type="match status" value="1"/>
</dbReference>
<keyword evidence="4 10" id="KW-1133">Transmembrane helix</keyword>
<name>A0A1D8JEA6_9BACL</name>
<evidence type="ECO:0000256" key="1">
    <source>
        <dbReference type="ARBA" id="ARBA00004651"/>
    </source>
</evidence>
<proteinExistence type="inferred from homology"/>
<organism evidence="11 12">
    <name type="scientific">Sporosarcina ureilytica</name>
    <dbReference type="NCBI Taxonomy" id="298596"/>
    <lineage>
        <taxon>Bacteria</taxon>
        <taxon>Bacillati</taxon>
        <taxon>Bacillota</taxon>
        <taxon>Bacilli</taxon>
        <taxon>Bacillales</taxon>
        <taxon>Caryophanaceae</taxon>
        <taxon>Sporosarcina</taxon>
    </lineage>
</organism>
<keyword evidence="10" id="KW-0813">Transport</keyword>
<protein>
    <recommendedName>
        <fullName evidence="10">Fluoride-specific ion channel FluC</fullName>
    </recommendedName>
</protein>
<comment type="activity regulation">
    <text evidence="10">Na(+) is not transported, but it plays an essential structural role and its presence is essential for fluoride channel function.</text>
</comment>
<dbReference type="GO" id="GO:0062054">
    <property type="term" value="F:fluoride channel activity"/>
    <property type="evidence" value="ECO:0007669"/>
    <property type="project" value="UniProtKB-UniRule"/>
</dbReference>
<evidence type="ECO:0000313" key="11">
    <source>
        <dbReference type="EMBL" id="AOV07045.1"/>
    </source>
</evidence>
<evidence type="ECO:0000256" key="8">
    <source>
        <dbReference type="ARBA" id="ARBA00035585"/>
    </source>
</evidence>
<keyword evidence="12" id="KW-1185">Reference proteome</keyword>
<evidence type="ECO:0000313" key="12">
    <source>
        <dbReference type="Proteomes" id="UP000185746"/>
    </source>
</evidence>
<dbReference type="GO" id="GO:0140114">
    <property type="term" value="P:cellular detoxification of fluoride"/>
    <property type="evidence" value="ECO:0007669"/>
    <property type="project" value="UniProtKB-UniRule"/>
</dbReference>
<dbReference type="PANTHER" id="PTHR28259:SF1">
    <property type="entry name" value="FLUORIDE EXPORT PROTEIN 1-RELATED"/>
    <property type="match status" value="1"/>
</dbReference>
<evidence type="ECO:0000256" key="10">
    <source>
        <dbReference type="HAMAP-Rule" id="MF_00454"/>
    </source>
</evidence>
<keyword evidence="10" id="KW-0479">Metal-binding</keyword>
<dbReference type="EMBL" id="CP017560">
    <property type="protein sequence ID" value="AOV07045.1"/>
    <property type="molecule type" value="Genomic_DNA"/>
</dbReference>
<dbReference type="InterPro" id="IPR003691">
    <property type="entry name" value="FluC"/>
</dbReference>
<feature type="transmembrane region" description="Helical" evidence="10">
    <location>
        <begin position="90"/>
        <end position="114"/>
    </location>
</feature>
<evidence type="ECO:0000256" key="2">
    <source>
        <dbReference type="ARBA" id="ARBA00022475"/>
    </source>
</evidence>
<sequence length="121" mass="12881">MLVGIAGMFGAILRTAIGQWMGEGSHFPIATFTVNMLATWLLCFFAAGVLQKIIHNQQIIDAVTVGFLGAFSTFSALSMETVLLVESGRIVLAILYVGFSLVGGIMIGLFGFYCGRKLVAA</sequence>
<dbReference type="GO" id="GO:0046872">
    <property type="term" value="F:metal ion binding"/>
    <property type="evidence" value="ECO:0007669"/>
    <property type="project" value="UniProtKB-KW"/>
</dbReference>
<evidence type="ECO:0000256" key="5">
    <source>
        <dbReference type="ARBA" id="ARBA00023136"/>
    </source>
</evidence>
<dbReference type="Pfam" id="PF02537">
    <property type="entry name" value="CRCB"/>
    <property type="match status" value="1"/>
</dbReference>
<feature type="transmembrane region" description="Helical" evidence="10">
    <location>
        <begin position="62"/>
        <end position="84"/>
    </location>
</feature>
<keyword evidence="5 10" id="KW-0472">Membrane</keyword>
<dbReference type="GO" id="GO:0005886">
    <property type="term" value="C:plasma membrane"/>
    <property type="evidence" value="ECO:0007669"/>
    <property type="project" value="UniProtKB-SubCell"/>
</dbReference>
<dbReference type="KEGG" id="surl:BI350_05430"/>
<accession>A0A1D8JEA6</accession>
<evidence type="ECO:0000256" key="7">
    <source>
        <dbReference type="ARBA" id="ARBA00035120"/>
    </source>
</evidence>
<dbReference type="AlphaFoldDB" id="A0A1D8JEA6"/>
<keyword evidence="6 10" id="KW-0407">Ion channel</keyword>
<comment type="subcellular location">
    <subcellularLocation>
        <location evidence="1 10">Cell membrane</location>
        <topology evidence="1 10">Multi-pass membrane protein</topology>
    </subcellularLocation>
</comment>
<feature type="binding site" evidence="10">
    <location>
        <position position="72"/>
    </location>
    <ligand>
        <name>Na(+)</name>
        <dbReference type="ChEBI" id="CHEBI:29101"/>
        <note>structural</note>
    </ligand>
</feature>
<dbReference type="Proteomes" id="UP000185746">
    <property type="component" value="Chromosome"/>
</dbReference>
<evidence type="ECO:0000256" key="6">
    <source>
        <dbReference type="ARBA" id="ARBA00023303"/>
    </source>
</evidence>
<dbReference type="PANTHER" id="PTHR28259">
    <property type="entry name" value="FLUORIDE EXPORT PROTEIN 1-RELATED"/>
    <property type="match status" value="1"/>
</dbReference>
<comment type="catalytic activity">
    <reaction evidence="8">
        <text>fluoride(in) = fluoride(out)</text>
        <dbReference type="Rhea" id="RHEA:76159"/>
        <dbReference type="ChEBI" id="CHEBI:17051"/>
    </reaction>
    <physiologicalReaction direction="left-to-right" evidence="8">
        <dbReference type="Rhea" id="RHEA:76160"/>
    </physiologicalReaction>
</comment>
<comment type="function">
    <text evidence="9 10">Fluoride-specific ion channel. Important for reducing fluoride concentration in the cell, thus reducing its toxicity.</text>
</comment>
<evidence type="ECO:0000256" key="3">
    <source>
        <dbReference type="ARBA" id="ARBA00022692"/>
    </source>
</evidence>
<keyword evidence="3 10" id="KW-0812">Transmembrane</keyword>
<keyword evidence="10" id="KW-0406">Ion transport</keyword>
<evidence type="ECO:0000256" key="4">
    <source>
        <dbReference type="ARBA" id="ARBA00022989"/>
    </source>
</evidence>
<feature type="transmembrane region" description="Helical" evidence="10">
    <location>
        <begin position="28"/>
        <end position="50"/>
    </location>
</feature>
<comment type="similarity">
    <text evidence="7 10">Belongs to the fluoride channel Fluc/FEX (TC 1.A.43) family.</text>
</comment>